<accession>A0A9J5WNA2</accession>
<evidence type="ECO:0000313" key="1">
    <source>
        <dbReference type="EMBL" id="KAG5576374.1"/>
    </source>
</evidence>
<organism evidence="1 2">
    <name type="scientific">Solanum commersonii</name>
    <name type="common">Commerson's wild potato</name>
    <name type="synonym">Commerson's nightshade</name>
    <dbReference type="NCBI Taxonomy" id="4109"/>
    <lineage>
        <taxon>Eukaryota</taxon>
        <taxon>Viridiplantae</taxon>
        <taxon>Streptophyta</taxon>
        <taxon>Embryophyta</taxon>
        <taxon>Tracheophyta</taxon>
        <taxon>Spermatophyta</taxon>
        <taxon>Magnoliopsida</taxon>
        <taxon>eudicotyledons</taxon>
        <taxon>Gunneridae</taxon>
        <taxon>Pentapetalae</taxon>
        <taxon>asterids</taxon>
        <taxon>lamiids</taxon>
        <taxon>Solanales</taxon>
        <taxon>Solanaceae</taxon>
        <taxon>Solanoideae</taxon>
        <taxon>Solaneae</taxon>
        <taxon>Solanum</taxon>
    </lineage>
</organism>
<gene>
    <name evidence="1" type="ORF">H5410_056508</name>
</gene>
<name>A0A9J5WNA2_SOLCO</name>
<dbReference type="AlphaFoldDB" id="A0A9J5WNA2"/>
<sequence>MTSEIRINKRSMNYKGYENWQNKGFTHSWARLDGRPQNILAKMTSKIRIAKHPWTIAHENWQNGNLPAPGIV</sequence>
<keyword evidence="2" id="KW-1185">Reference proteome</keyword>
<evidence type="ECO:0000313" key="2">
    <source>
        <dbReference type="Proteomes" id="UP000824120"/>
    </source>
</evidence>
<comment type="caution">
    <text evidence="1">The sequence shown here is derived from an EMBL/GenBank/DDBJ whole genome shotgun (WGS) entry which is preliminary data.</text>
</comment>
<dbReference type="Proteomes" id="UP000824120">
    <property type="component" value="Chromosome 11"/>
</dbReference>
<proteinExistence type="predicted"/>
<reference evidence="1 2" key="1">
    <citation type="submission" date="2020-09" db="EMBL/GenBank/DDBJ databases">
        <title>De no assembly of potato wild relative species, Solanum commersonii.</title>
        <authorList>
            <person name="Cho K."/>
        </authorList>
    </citation>
    <scope>NUCLEOTIDE SEQUENCE [LARGE SCALE GENOMIC DNA]</scope>
    <source>
        <strain evidence="1">LZ3.2</strain>
        <tissue evidence="1">Leaf</tissue>
    </source>
</reference>
<protein>
    <submittedName>
        <fullName evidence="1">Uncharacterized protein</fullName>
    </submittedName>
</protein>
<dbReference type="EMBL" id="JACXVP010000011">
    <property type="protein sequence ID" value="KAG5576374.1"/>
    <property type="molecule type" value="Genomic_DNA"/>
</dbReference>